<dbReference type="Gene3D" id="3.30.30.10">
    <property type="entry name" value="Knottin, scorpion toxin-like"/>
    <property type="match status" value="1"/>
</dbReference>
<feature type="domain" description="LCN-type CS-alpha/beta" evidence="6">
    <location>
        <begin position="20"/>
        <end position="79"/>
    </location>
</feature>
<dbReference type="AlphaFoldDB" id="A0A2I9LPC1"/>
<evidence type="ECO:0000259" key="6">
    <source>
        <dbReference type="PROSITE" id="PS51863"/>
    </source>
</evidence>
<dbReference type="GO" id="GO:0005576">
    <property type="term" value="C:extracellular region"/>
    <property type="evidence" value="ECO:0007669"/>
    <property type="project" value="UniProtKB-SubCell"/>
</dbReference>
<accession>A0A2I9LPC1</accession>
<evidence type="ECO:0000256" key="2">
    <source>
        <dbReference type="ARBA" id="ARBA00022525"/>
    </source>
</evidence>
<evidence type="ECO:0000256" key="3">
    <source>
        <dbReference type="ARBA" id="ARBA00022656"/>
    </source>
</evidence>
<dbReference type="GO" id="GO:0090729">
    <property type="term" value="F:toxin activity"/>
    <property type="evidence" value="ECO:0007669"/>
    <property type="project" value="UniProtKB-KW"/>
</dbReference>
<proteinExistence type="predicted"/>
<dbReference type="GO" id="GO:0019871">
    <property type="term" value="F:sodium channel inhibitor activity"/>
    <property type="evidence" value="ECO:0007669"/>
    <property type="project" value="InterPro"/>
</dbReference>
<organism evidence="7">
    <name type="scientific">Centruroides hentzi</name>
    <dbReference type="NCBI Taxonomy" id="88313"/>
    <lineage>
        <taxon>Eukaryota</taxon>
        <taxon>Metazoa</taxon>
        <taxon>Ecdysozoa</taxon>
        <taxon>Arthropoda</taxon>
        <taxon>Chelicerata</taxon>
        <taxon>Arachnida</taxon>
        <taxon>Scorpiones</taxon>
        <taxon>Buthida</taxon>
        <taxon>Buthoidea</taxon>
        <taxon>Buthidae</taxon>
        <taxon>Centruroides</taxon>
    </lineage>
</organism>
<keyword evidence="5" id="KW-0732">Signal</keyword>
<evidence type="ECO:0000256" key="1">
    <source>
        <dbReference type="ARBA" id="ARBA00004613"/>
    </source>
</evidence>
<dbReference type="SMART" id="SM00505">
    <property type="entry name" value="Knot1"/>
    <property type="match status" value="1"/>
</dbReference>
<dbReference type="InterPro" id="IPR003614">
    <property type="entry name" value="Knottins"/>
</dbReference>
<keyword evidence="2" id="KW-0964">Secreted</keyword>
<evidence type="ECO:0000256" key="5">
    <source>
        <dbReference type="SAM" id="SignalP"/>
    </source>
</evidence>
<keyword evidence="3" id="KW-0800">Toxin</keyword>
<dbReference type="PROSITE" id="PS51863">
    <property type="entry name" value="LCN_CSAB"/>
    <property type="match status" value="1"/>
</dbReference>
<dbReference type="Pfam" id="PF00537">
    <property type="entry name" value="Toxin_3"/>
    <property type="match status" value="1"/>
</dbReference>
<protein>
    <submittedName>
        <fullName evidence="7">NaTx</fullName>
    </submittedName>
</protein>
<dbReference type="PRINTS" id="PR00285">
    <property type="entry name" value="SCORPNTOXIN"/>
</dbReference>
<dbReference type="CDD" id="cd23106">
    <property type="entry name" value="neurotoxins_LC_scorpion"/>
    <property type="match status" value="1"/>
</dbReference>
<keyword evidence="4" id="KW-1015">Disulfide bond</keyword>
<dbReference type="InterPro" id="IPR002061">
    <property type="entry name" value="Scorpion_toxinL/defensin"/>
</dbReference>
<feature type="chain" id="PRO_5014329278" evidence="5">
    <location>
        <begin position="20"/>
        <end position="83"/>
    </location>
</feature>
<sequence length="83" mass="9626">MNYFILILVAAILILDVNCKDGYPIDGNACRYECWKNEYCDKLCKDKKGKDGYCYGWNLMCWCNGLPDKEAIKTNQKCNGKRK</sequence>
<dbReference type="GO" id="GO:0006952">
    <property type="term" value="P:defense response"/>
    <property type="evidence" value="ECO:0007669"/>
    <property type="project" value="InterPro"/>
</dbReference>
<dbReference type="InterPro" id="IPR018218">
    <property type="entry name" value="Scorpion_toxinL"/>
</dbReference>
<dbReference type="EMBL" id="GFWZ01000246">
    <property type="protein sequence ID" value="MBW20236.1"/>
    <property type="molecule type" value="Transcribed_RNA"/>
</dbReference>
<evidence type="ECO:0000256" key="4">
    <source>
        <dbReference type="ARBA" id="ARBA00023157"/>
    </source>
</evidence>
<dbReference type="InterPro" id="IPR036574">
    <property type="entry name" value="Scorpion_toxin-like_sf"/>
</dbReference>
<comment type="subcellular location">
    <subcellularLocation>
        <location evidence="1">Secreted</location>
    </subcellularLocation>
</comment>
<reference evidence="7" key="1">
    <citation type="journal article" date="2017" name="Toxicon">
        <title>Venom-gland transcriptomics and venom proteomics of the Hentz striped scorpion (Centruroides hentzi; Buthidae) reveal high toxin diversity in a harmless member of a lethal family.</title>
        <authorList>
            <person name="Ward M.J."/>
            <person name="Ellsworth S.A."/>
            <person name="Rokyta D.R."/>
        </authorList>
    </citation>
    <scope>NUCLEOTIDE SEQUENCE</scope>
    <source>
        <tissue evidence="7">Venom gland</tissue>
    </source>
</reference>
<dbReference type="SUPFAM" id="SSF57095">
    <property type="entry name" value="Scorpion toxin-like"/>
    <property type="match status" value="1"/>
</dbReference>
<dbReference type="InterPro" id="IPR044062">
    <property type="entry name" value="LCN-type_CS_alpha_beta_dom"/>
</dbReference>
<name>A0A2I9LPC1_9SCOR</name>
<evidence type="ECO:0000313" key="7">
    <source>
        <dbReference type="EMBL" id="MBW20236.1"/>
    </source>
</evidence>
<feature type="signal peptide" evidence="5">
    <location>
        <begin position="1"/>
        <end position="19"/>
    </location>
</feature>